<name>A0A915L441_ROMCU</name>
<evidence type="ECO:0000313" key="3">
    <source>
        <dbReference type="WBParaSite" id="nRc.2.0.1.t45272-RA"/>
    </source>
</evidence>
<keyword evidence="1" id="KW-0472">Membrane</keyword>
<accession>A0A915L441</accession>
<dbReference type="Proteomes" id="UP000887565">
    <property type="component" value="Unplaced"/>
</dbReference>
<keyword evidence="1" id="KW-1133">Transmembrane helix</keyword>
<sequence>MSENRSRSARGWRNRDPDWISDSTPTYRSFKYQLKEASEEAQSLPDFLWQVLKILAGTTWITLILLIMFTITILMSYFGIKNLDECPMRKEIPLYNLIGGTTGFLMVGTFFLKHRRMRKGDDGTDDELEVGPSVATDTRRSAANNMMSYNSQSIAIVEWLITLFMIIWFIIGNYWVFSIYWPPFRQPMKSLTPGLWCNKTFYCLLRPNPFD</sequence>
<keyword evidence="2" id="KW-1185">Reference proteome</keyword>
<evidence type="ECO:0000256" key="1">
    <source>
        <dbReference type="SAM" id="Phobius"/>
    </source>
</evidence>
<reference evidence="3" key="1">
    <citation type="submission" date="2022-11" db="UniProtKB">
        <authorList>
            <consortium name="WormBaseParasite"/>
        </authorList>
    </citation>
    <scope>IDENTIFICATION</scope>
</reference>
<feature type="transmembrane region" description="Helical" evidence="1">
    <location>
        <begin position="156"/>
        <end position="181"/>
    </location>
</feature>
<dbReference type="PANTHER" id="PTHR33444">
    <property type="entry name" value="SI:DKEY-19B23.12-RELATED"/>
    <property type="match status" value="1"/>
</dbReference>
<dbReference type="AlphaFoldDB" id="A0A915L441"/>
<keyword evidence="1" id="KW-0812">Transmembrane</keyword>
<protein>
    <submittedName>
        <fullName evidence="3">Uncharacterized protein</fullName>
    </submittedName>
</protein>
<dbReference type="WBParaSite" id="nRc.2.0.1.t45272-RA">
    <property type="protein sequence ID" value="nRc.2.0.1.t45272-RA"/>
    <property type="gene ID" value="nRc.2.0.1.g45272"/>
</dbReference>
<evidence type="ECO:0000313" key="2">
    <source>
        <dbReference type="Proteomes" id="UP000887565"/>
    </source>
</evidence>
<dbReference type="OMA" id="RSAANNM"/>
<dbReference type="InterPro" id="IPR040350">
    <property type="entry name" value="TMEM272"/>
</dbReference>
<proteinExistence type="predicted"/>
<dbReference type="PANTHER" id="PTHR33444:SF7">
    <property type="entry name" value="TRANSMEMBRANE PROTEIN 272"/>
    <property type="match status" value="1"/>
</dbReference>
<organism evidence="2 3">
    <name type="scientific">Romanomermis culicivorax</name>
    <name type="common">Nematode worm</name>
    <dbReference type="NCBI Taxonomy" id="13658"/>
    <lineage>
        <taxon>Eukaryota</taxon>
        <taxon>Metazoa</taxon>
        <taxon>Ecdysozoa</taxon>
        <taxon>Nematoda</taxon>
        <taxon>Enoplea</taxon>
        <taxon>Dorylaimia</taxon>
        <taxon>Mermithida</taxon>
        <taxon>Mermithoidea</taxon>
        <taxon>Mermithidae</taxon>
        <taxon>Romanomermis</taxon>
    </lineage>
</organism>
<feature type="transmembrane region" description="Helical" evidence="1">
    <location>
        <begin position="92"/>
        <end position="112"/>
    </location>
</feature>
<feature type="transmembrane region" description="Helical" evidence="1">
    <location>
        <begin position="60"/>
        <end position="80"/>
    </location>
</feature>